<dbReference type="OrthoDB" id="4405280at2759"/>
<dbReference type="InterPro" id="IPR000742">
    <property type="entry name" value="EGF"/>
</dbReference>
<reference evidence="3 4" key="1">
    <citation type="submission" date="2018-04" db="EMBL/GenBank/DDBJ databases">
        <authorList>
            <person name="Zhang X."/>
            <person name="Yuan J."/>
            <person name="Li F."/>
            <person name="Xiang J."/>
        </authorList>
    </citation>
    <scope>NUCLEOTIDE SEQUENCE [LARGE SCALE GENOMIC DNA]</scope>
    <source>
        <tissue evidence="3">Muscle</tissue>
    </source>
</reference>
<proteinExistence type="predicted"/>
<feature type="domain" description="EGF-like" evidence="2">
    <location>
        <begin position="1"/>
        <end position="37"/>
    </location>
</feature>
<feature type="region of interest" description="Disordered" evidence="1">
    <location>
        <begin position="333"/>
        <end position="388"/>
    </location>
</feature>
<dbReference type="AlphaFoldDB" id="A0A3R7NLL2"/>
<dbReference type="PANTHER" id="PTHR22963">
    <property type="entry name" value="ENDOGLIN-RELATED"/>
    <property type="match status" value="1"/>
</dbReference>
<sequence>MCYPGFCGENADCQTQAHRPICSCPPGTTGNPTIKCSAMVVKEPPTLQPPMAEEKPLHPDSPIRPIAGSTTTLQPPLIEETVRPTPEPLPTRPPPPALVPALPIACENNDDCDVDNSCLNKLCYDACTLGICGDDAECETVDHRPVCLCPYGTSGDPQVGCKAMVAEMPVTISPIVEQSQVSDVPIHAIPGPSSTPQSPIAELPTTRPPEPPMPLPPAIPTPPPNPVGCESTDDCPYDNSCINRLCLDVCHPGLCGDSADCQTIGHRPLCVCPPGTTGNPTESCKAVATDRPTTFSPVTGAPGITPDHQILSSRNHRRSFLWMSGNAYRRPLVPPSPIPEISPTQPGDPIRPIAEPTSPGLPPVAELPTPRPTLPPVTQPPPPPTPGPLPVGCLLMNVHLITPA</sequence>
<feature type="compositionally biased region" description="Pro residues" evidence="1">
    <location>
        <begin position="206"/>
        <end position="226"/>
    </location>
</feature>
<evidence type="ECO:0000259" key="2">
    <source>
        <dbReference type="SMART" id="SM00181"/>
    </source>
</evidence>
<evidence type="ECO:0000256" key="1">
    <source>
        <dbReference type="SAM" id="MobiDB-lite"/>
    </source>
</evidence>
<protein>
    <recommendedName>
        <fullName evidence="2">EGF-like domain-containing protein</fullName>
    </recommendedName>
</protein>
<feature type="compositionally biased region" description="Pro residues" evidence="1">
    <location>
        <begin position="369"/>
        <end position="388"/>
    </location>
</feature>
<evidence type="ECO:0000313" key="4">
    <source>
        <dbReference type="Proteomes" id="UP000283509"/>
    </source>
</evidence>
<keyword evidence="4" id="KW-1185">Reference proteome</keyword>
<feature type="domain" description="EGF-like" evidence="2">
    <location>
        <begin position="126"/>
        <end position="162"/>
    </location>
</feature>
<gene>
    <name evidence="3" type="ORF">C7M84_020738</name>
</gene>
<comment type="caution">
    <text evidence="3">The sequence shown here is derived from an EMBL/GenBank/DDBJ whole genome shotgun (WGS) entry which is preliminary data.</text>
</comment>
<organism evidence="3 4">
    <name type="scientific">Penaeus vannamei</name>
    <name type="common">Whiteleg shrimp</name>
    <name type="synonym">Litopenaeus vannamei</name>
    <dbReference type="NCBI Taxonomy" id="6689"/>
    <lineage>
        <taxon>Eukaryota</taxon>
        <taxon>Metazoa</taxon>
        <taxon>Ecdysozoa</taxon>
        <taxon>Arthropoda</taxon>
        <taxon>Crustacea</taxon>
        <taxon>Multicrustacea</taxon>
        <taxon>Malacostraca</taxon>
        <taxon>Eumalacostraca</taxon>
        <taxon>Eucarida</taxon>
        <taxon>Decapoda</taxon>
        <taxon>Dendrobranchiata</taxon>
        <taxon>Penaeoidea</taxon>
        <taxon>Penaeidae</taxon>
        <taxon>Penaeus</taxon>
    </lineage>
</organism>
<dbReference type="EMBL" id="QCYY01004141">
    <property type="protein sequence ID" value="ROT61486.1"/>
    <property type="molecule type" value="Genomic_DNA"/>
</dbReference>
<dbReference type="PANTHER" id="PTHR22963:SF39">
    <property type="entry name" value="DUMPY"/>
    <property type="match status" value="1"/>
</dbReference>
<name>A0A3R7NLL2_PENVA</name>
<feature type="region of interest" description="Disordered" evidence="1">
    <location>
        <begin position="185"/>
        <end position="229"/>
    </location>
</feature>
<reference evidence="3 4" key="2">
    <citation type="submission" date="2019-01" db="EMBL/GenBank/DDBJ databases">
        <title>The decoding of complex shrimp genome reveals the adaptation for benthos swimmer, frequently molting mechanism and breeding impact on genome.</title>
        <authorList>
            <person name="Sun Y."/>
            <person name="Gao Y."/>
            <person name="Yu Y."/>
        </authorList>
    </citation>
    <scope>NUCLEOTIDE SEQUENCE [LARGE SCALE GENOMIC DNA]</scope>
    <source>
        <tissue evidence="3">Muscle</tissue>
    </source>
</reference>
<dbReference type="SMART" id="SM00181">
    <property type="entry name" value="EGF"/>
    <property type="match status" value="3"/>
</dbReference>
<feature type="domain" description="EGF-like" evidence="2">
    <location>
        <begin position="245"/>
        <end position="285"/>
    </location>
</feature>
<evidence type="ECO:0000313" key="3">
    <source>
        <dbReference type="EMBL" id="ROT61486.1"/>
    </source>
</evidence>
<dbReference type="Proteomes" id="UP000283509">
    <property type="component" value="Unassembled WGS sequence"/>
</dbReference>
<accession>A0A3R7NLL2</accession>